<dbReference type="AlphaFoldDB" id="A0AA36D9P1"/>
<dbReference type="GO" id="GO:0003730">
    <property type="term" value="F:mRNA 3'-UTR binding"/>
    <property type="evidence" value="ECO:0007669"/>
    <property type="project" value="TreeGrafter"/>
</dbReference>
<feature type="compositionally biased region" description="Basic and acidic residues" evidence="2">
    <location>
        <begin position="382"/>
        <end position="406"/>
    </location>
</feature>
<dbReference type="GO" id="GO:0010494">
    <property type="term" value="C:cytoplasmic stress granule"/>
    <property type="evidence" value="ECO:0007669"/>
    <property type="project" value="TreeGrafter"/>
</dbReference>
<dbReference type="InterPro" id="IPR040148">
    <property type="entry name" value="FMR1"/>
</dbReference>
<dbReference type="InterPro" id="IPR004087">
    <property type="entry name" value="KH_dom"/>
</dbReference>
<dbReference type="GO" id="GO:0048170">
    <property type="term" value="P:positive regulation of long-term neuronal synaptic plasticity"/>
    <property type="evidence" value="ECO:0007669"/>
    <property type="project" value="TreeGrafter"/>
</dbReference>
<dbReference type="GO" id="GO:0099577">
    <property type="term" value="P:regulation of translation at presynapse, modulating synaptic transmission"/>
    <property type="evidence" value="ECO:0007669"/>
    <property type="project" value="TreeGrafter"/>
</dbReference>
<dbReference type="InterPro" id="IPR036612">
    <property type="entry name" value="KH_dom_type_1_sf"/>
</dbReference>
<dbReference type="GO" id="GO:0045727">
    <property type="term" value="P:positive regulation of translation"/>
    <property type="evidence" value="ECO:0007669"/>
    <property type="project" value="TreeGrafter"/>
</dbReference>
<dbReference type="Gene3D" id="3.30.1370.10">
    <property type="entry name" value="K Homology domain, type 1"/>
    <property type="match status" value="2"/>
</dbReference>
<dbReference type="InterPro" id="IPR004088">
    <property type="entry name" value="KH_dom_type_1"/>
</dbReference>
<dbReference type="Proteomes" id="UP001177023">
    <property type="component" value="Unassembled WGS sequence"/>
</dbReference>
<gene>
    <name evidence="4" type="ORF">MSPICULIGERA_LOCUS21788</name>
</gene>
<evidence type="ECO:0000313" key="5">
    <source>
        <dbReference type="Proteomes" id="UP001177023"/>
    </source>
</evidence>
<proteinExistence type="predicted"/>
<dbReference type="GO" id="GO:0005634">
    <property type="term" value="C:nucleus"/>
    <property type="evidence" value="ECO:0007669"/>
    <property type="project" value="TreeGrafter"/>
</dbReference>
<feature type="compositionally biased region" description="Polar residues" evidence="2">
    <location>
        <begin position="460"/>
        <end position="473"/>
    </location>
</feature>
<accession>A0AA36D9P1</accession>
<dbReference type="EMBL" id="CATQJA010002665">
    <property type="protein sequence ID" value="CAJ0583718.1"/>
    <property type="molecule type" value="Genomic_DNA"/>
</dbReference>
<evidence type="ECO:0000256" key="2">
    <source>
        <dbReference type="SAM" id="MobiDB-lite"/>
    </source>
</evidence>
<sequence length="473" mass="54129">MELEIKKTENGRDIWVVAKAKDFEETGMKVQDPSGGDPYLVPFADLRLAPKSLNSMQLKVKPDDELEAMLRDNIWERVKVNQIKGEMLVVESADGRTHIVDIGPKLRLGGLVYRKPSKSHMQIQSEKIPEDIYQWFKKTNGCEQLEHILGCCIAKVDHDLAGNISVFTFDGAIARRAKILFETFFKDQRQRMHLTQRQETVSKMLSKDDVKTDAPFVEEFEVSKQFMGLAIGTQGSNIKFAKTINGVRDVQFKETEDPNAPVRFYVYADNPDAAIEARNTLEYTTDVVMVPRKHVGNIIGKTGKVVQQIVDNSGVIRVQIADKTPESEEYVPFSFTGTRQSINDAEFLINYQLQIFNEMKEIRDNVDELQRRIFKPSNGRGGFRDRRITNGRNHSDTDGHRSDQSNERQNGSQSNRDDSRQRNGFRKNNGHDEYDEQEGEQPAERRRNENGGGFRRANRQPQQNGGFRQAQKQ</sequence>
<feature type="domain" description="K Homology" evidence="3">
    <location>
        <begin position="214"/>
        <end position="283"/>
    </location>
</feature>
<dbReference type="GO" id="GO:0051028">
    <property type="term" value="P:mRNA transport"/>
    <property type="evidence" value="ECO:0007669"/>
    <property type="project" value="TreeGrafter"/>
</dbReference>
<feature type="region of interest" description="Disordered" evidence="2">
    <location>
        <begin position="373"/>
        <end position="473"/>
    </location>
</feature>
<evidence type="ECO:0000256" key="1">
    <source>
        <dbReference type="PROSITE-ProRule" id="PRU00117"/>
    </source>
</evidence>
<feature type="domain" description="K Homology" evidence="3">
    <location>
        <begin position="284"/>
        <end position="354"/>
    </location>
</feature>
<dbReference type="SUPFAM" id="SSF54791">
    <property type="entry name" value="Eukaryotic type KH-domain (KH-domain type I)"/>
    <property type="match status" value="2"/>
</dbReference>
<dbReference type="PANTHER" id="PTHR10603">
    <property type="entry name" value="FRAGILE X MENTAL RETARDATION SYNDROME-RELATED PROTEIN"/>
    <property type="match status" value="1"/>
</dbReference>
<organism evidence="4 5">
    <name type="scientific">Mesorhabditis spiculigera</name>
    <dbReference type="NCBI Taxonomy" id="96644"/>
    <lineage>
        <taxon>Eukaryota</taxon>
        <taxon>Metazoa</taxon>
        <taxon>Ecdysozoa</taxon>
        <taxon>Nematoda</taxon>
        <taxon>Chromadorea</taxon>
        <taxon>Rhabditida</taxon>
        <taxon>Rhabditina</taxon>
        <taxon>Rhabditomorpha</taxon>
        <taxon>Rhabditoidea</taxon>
        <taxon>Rhabditidae</taxon>
        <taxon>Mesorhabditinae</taxon>
        <taxon>Mesorhabditis</taxon>
    </lineage>
</organism>
<dbReference type="GO" id="GO:0098793">
    <property type="term" value="C:presynapse"/>
    <property type="evidence" value="ECO:0007669"/>
    <property type="project" value="GOC"/>
</dbReference>
<comment type="caution">
    <text evidence="4">The sequence shown here is derived from an EMBL/GenBank/DDBJ whole genome shotgun (WGS) entry which is preliminary data.</text>
</comment>
<dbReference type="SMART" id="SM00322">
    <property type="entry name" value="KH"/>
    <property type="match status" value="2"/>
</dbReference>
<dbReference type="PANTHER" id="PTHR10603:SF7">
    <property type="entry name" value="FRAGILE X MESSENGER RIBONUCLEOPROTEIN 1 HOMOLOG"/>
    <property type="match status" value="1"/>
</dbReference>
<dbReference type="GO" id="GO:0048513">
    <property type="term" value="P:animal organ development"/>
    <property type="evidence" value="ECO:0007669"/>
    <property type="project" value="TreeGrafter"/>
</dbReference>
<evidence type="ECO:0000313" key="4">
    <source>
        <dbReference type="EMBL" id="CAJ0583718.1"/>
    </source>
</evidence>
<dbReference type="GO" id="GO:0045182">
    <property type="term" value="F:translation regulator activity"/>
    <property type="evidence" value="ECO:0007669"/>
    <property type="project" value="TreeGrafter"/>
</dbReference>
<keyword evidence="5" id="KW-1185">Reference proteome</keyword>
<evidence type="ECO:0000259" key="3">
    <source>
        <dbReference type="SMART" id="SM00322"/>
    </source>
</evidence>
<dbReference type="GO" id="GO:0043488">
    <property type="term" value="P:regulation of mRNA stability"/>
    <property type="evidence" value="ECO:0007669"/>
    <property type="project" value="TreeGrafter"/>
</dbReference>
<protein>
    <recommendedName>
        <fullName evidence="3">K Homology domain-containing protein</fullName>
    </recommendedName>
</protein>
<dbReference type="PROSITE" id="PS50084">
    <property type="entry name" value="KH_TYPE_1"/>
    <property type="match status" value="2"/>
</dbReference>
<feature type="non-terminal residue" evidence="4">
    <location>
        <position position="1"/>
    </location>
</feature>
<dbReference type="Pfam" id="PF00013">
    <property type="entry name" value="KH_1"/>
    <property type="match status" value="1"/>
</dbReference>
<keyword evidence="1" id="KW-0694">RNA-binding</keyword>
<reference evidence="4" key="1">
    <citation type="submission" date="2023-06" db="EMBL/GenBank/DDBJ databases">
        <authorList>
            <person name="Delattre M."/>
        </authorList>
    </citation>
    <scope>NUCLEOTIDE SEQUENCE</scope>
    <source>
        <strain evidence="4">AF72</strain>
    </source>
</reference>
<dbReference type="GO" id="GO:0043005">
    <property type="term" value="C:neuron projection"/>
    <property type="evidence" value="ECO:0007669"/>
    <property type="project" value="TreeGrafter"/>
</dbReference>
<dbReference type="CDD" id="cd22426">
    <property type="entry name" value="KH_I_FMR1_FXR_rpt2"/>
    <property type="match status" value="1"/>
</dbReference>
<name>A0AA36D9P1_9BILA</name>